<gene>
    <name evidence="9" type="ORF">KP79_PYT19273</name>
</gene>
<dbReference type="Proteomes" id="UP000242188">
    <property type="component" value="Unassembled WGS sequence"/>
</dbReference>
<keyword evidence="4 7" id="KW-1133">Transmembrane helix</keyword>
<dbReference type="OrthoDB" id="1936208at2759"/>
<protein>
    <submittedName>
        <fullName evidence="9">Transmembrane channel-like protein 5</fullName>
    </submittedName>
</protein>
<feature type="transmembrane region" description="Helical" evidence="7">
    <location>
        <begin position="621"/>
        <end position="640"/>
    </location>
</feature>
<feature type="domain" description="TMC" evidence="8">
    <location>
        <begin position="555"/>
        <end position="654"/>
    </location>
</feature>
<evidence type="ECO:0000256" key="2">
    <source>
        <dbReference type="ARBA" id="ARBA00006510"/>
    </source>
</evidence>
<organism evidence="9 10">
    <name type="scientific">Mizuhopecten yessoensis</name>
    <name type="common">Japanese scallop</name>
    <name type="synonym">Patinopecten yessoensis</name>
    <dbReference type="NCBI Taxonomy" id="6573"/>
    <lineage>
        <taxon>Eukaryota</taxon>
        <taxon>Metazoa</taxon>
        <taxon>Spiralia</taxon>
        <taxon>Lophotrochozoa</taxon>
        <taxon>Mollusca</taxon>
        <taxon>Bivalvia</taxon>
        <taxon>Autobranchia</taxon>
        <taxon>Pteriomorphia</taxon>
        <taxon>Pectinida</taxon>
        <taxon>Pectinoidea</taxon>
        <taxon>Pectinidae</taxon>
        <taxon>Mizuhopecten</taxon>
    </lineage>
</organism>
<evidence type="ECO:0000256" key="7">
    <source>
        <dbReference type="SAM" id="Phobius"/>
    </source>
</evidence>
<evidence type="ECO:0000256" key="5">
    <source>
        <dbReference type="ARBA" id="ARBA00023136"/>
    </source>
</evidence>
<dbReference type="GO" id="GO:0008381">
    <property type="term" value="F:mechanosensitive monoatomic ion channel activity"/>
    <property type="evidence" value="ECO:0007669"/>
    <property type="project" value="TreeGrafter"/>
</dbReference>
<evidence type="ECO:0000313" key="10">
    <source>
        <dbReference type="Proteomes" id="UP000242188"/>
    </source>
</evidence>
<keyword evidence="5 7" id="KW-0472">Membrane</keyword>
<feature type="transmembrane region" description="Helical" evidence="7">
    <location>
        <begin position="441"/>
        <end position="464"/>
    </location>
</feature>
<dbReference type="EMBL" id="NEDP02005012">
    <property type="protein sequence ID" value="OWF43741.1"/>
    <property type="molecule type" value="Genomic_DNA"/>
</dbReference>
<feature type="transmembrane region" description="Helical" evidence="7">
    <location>
        <begin position="727"/>
        <end position="747"/>
    </location>
</feature>
<feature type="region of interest" description="Disordered" evidence="6">
    <location>
        <begin position="23"/>
        <end position="51"/>
    </location>
</feature>
<proteinExistence type="inferred from homology"/>
<dbReference type="InterPro" id="IPR012496">
    <property type="entry name" value="TMC_dom"/>
</dbReference>
<evidence type="ECO:0000256" key="4">
    <source>
        <dbReference type="ARBA" id="ARBA00022989"/>
    </source>
</evidence>
<feature type="transmembrane region" description="Helical" evidence="7">
    <location>
        <begin position="484"/>
        <end position="508"/>
    </location>
</feature>
<comment type="similarity">
    <text evidence="2">Belongs to the TMC family.</text>
</comment>
<sequence length="787" mass="89294">MDSFSGYARHAYKSQVLTTVDRSTVRSRRVRDTMQDENDSVLTNSDKTRETRDYSLTGRVGLQTDRNVTQVDKISTQTGGYSTKTVSGNGMQSDRNIAHIDTDQRNDERNGIQILGQRSVIFEERNDAFLKEQEHSRRQTHHDDISARDSKYNEMPVTRKISLAKSLSKSIVTGTLQAHHSRTHFNKGLPQMKMTGNAMMKDFMGINTQKADRTKNQQKKNVRASMNCLTLLVHDFKIWYRRWKRKHWELPLLKKYIERIESNFGSGLGSLFVFNRWVLCLNCGLSLLWSALVVLPTAITFTYHQVTVEFNFKNLLDGRGAVGQSWLFFGKYQEKVGTHYWLSVAYLFLLLITYFGSLMLIMRSIGEASQPKSASPLQGHNKFSLLLFTSWDHSITNEEASSNIVQGIASIIKDNLYEIKASAAERNRSVKEKRGIYCRRVLAWFITILLVGGGCTLIVFLVIYNVSSIIKQQGSVGLSEDSIVVVYSTPIIFTLINILVPMCIKLLPKMESYHSGRTELYITLARIFFLRMANLFALLISLYTNINSHIEGGGCLGTVIGQEVYKLVVVDTILHVIVSAADMLLPYYWTREKSEFDLSSAVLVLVYRQGLVWVGTIASPLMPLAGAISCLVFFFTNYNIVRCVCKPPLKRWNQSRNTRFLMGFLLITLAAVILPMSVVIGSRDLIHLGQTSFPLRYCGPFAGGRPTDAYRRFVSELDSWPGQVLKWLGSDIVTLPLVLIIIATLSYQRKLLSGEKHYRVLLQAELQQEREDNQELIKKLQVVGIGM</sequence>
<evidence type="ECO:0000313" key="9">
    <source>
        <dbReference type="EMBL" id="OWF43741.1"/>
    </source>
</evidence>
<dbReference type="PANTHER" id="PTHR23302:SF24">
    <property type="entry name" value="TMC DOMAIN-CONTAINING PROTEIN"/>
    <property type="match status" value="1"/>
</dbReference>
<keyword evidence="10" id="KW-1185">Reference proteome</keyword>
<dbReference type="PANTHER" id="PTHR23302">
    <property type="entry name" value="TRANSMEMBRANE CHANNEL-RELATED"/>
    <property type="match status" value="1"/>
</dbReference>
<evidence type="ECO:0000259" key="8">
    <source>
        <dbReference type="Pfam" id="PF07810"/>
    </source>
</evidence>
<dbReference type="Pfam" id="PF07810">
    <property type="entry name" value="TMC"/>
    <property type="match status" value="1"/>
</dbReference>
<feature type="transmembrane region" description="Helical" evidence="7">
    <location>
        <begin position="660"/>
        <end position="680"/>
    </location>
</feature>
<dbReference type="GO" id="GO:0005886">
    <property type="term" value="C:plasma membrane"/>
    <property type="evidence" value="ECO:0007669"/>
    <property type="project" value="InterPro"/>
</dbReference>
<name>A0A210Q4V4_MIZYE</name>
<comment type="caution">
    <text evidence="9">The sequence shown here is derived from an EMBL/GenBank/DDBJ whole genome shotgun (WGS) entry which is preliminary data.</text>
</comment>
<accession>A0A210Q4V4</accession>
<evidence type="ECO:0000256" key="6">
    <source>
        <dbReference type="SAM" id="MobiDB-lite"/>
    </source>
</evidence>
<feature type="transmembrane region" description="Helical" evidence="7">
    <location>
        <begin position="340"/>
        <end position="362"/>
    </location>
</feature>
<evidence type="ECO:0000256" key="1">
    <source>
        <dbReference type="ARBA" id="ARBA00004141"/>
    </source>
</evidence>
<reference evidence="9 10" key="1">
    <citation type="journal article" date="2017" name="Nat. Ecol. Evol.">
        <title>Scallop genome provides insights into evolution of bilaterian karyotype and development.</title>
        <authorList>
            <person name="Wang S."/>
            <person name="Zhang J."/>
            <person name="Jiao W."/>
            <person name="Li J."/>
            <person name="Xun X."/>
            <person name="Sun Y."/>
            <person name="Guo X."/>
            <person name="Huan P."/>
            <person name="Dong B."/>
            <person name="Zhang L."/>
            <person name="Hu X."/>
            <person name="Sun X."/>
            <person name="Wang J."/>
            <person name="Zhao C."/>
            <person name="Wang Y."/>
            <person name="Wang D."/>
            <person name="Huang X."/>
            <person name="Wang R."/>
            <person name="Lv J."/>
            <person name="Li Y."/>
            <person name="Zhang Z."/>
            <person name="Liu B."/>
            <person name="Lu W."/>
            <person name="Hui Y."/>
            <person name="Liang J."/>
            <person name="Zhou Z."/>
            <person name="Hou R."/>
            <person name="Li X."/>
            <person name="Liu Y."/>
            <person name="Li H."/>
            <person name="Ning X."/>
            <person name="Lin Y."/>
            <person name="Zhao L."/>
            <person name="Xing Q."/>
            <person name="Dou J."/>
            <person name="Li Y."/>
            <person name="Mao J."/>
            <person name="Guo H."/>
            <person name="Dou H."/>
            <person name="Li T."/>
            <person name="Mu C."/>
            <person name="Jiang W."/>
            <person name="Fu Q."/>
            <person name="Fu X."/>
            <person name="Miao Y."/>
            <person name="Liu J."/>
            <person name="Yu Q."/>
            <person name="Li R."/>
            <person name="Liao H."/>
            <person name="Li X."/>
            <person name="Kong Y."/>
            <person name="Jiang Z."/>
            <person name="Chourrout D."/>
            <person name="Li R."/>
            <person name="Bao Z."/>
        </authorList>
    </citation>
    <scope>NUCLEOTIDE SEQUENCE [LARGE SCALE GENOMIC DNA]</scope>
    <source>
        <strain evidence="9 10">PY_sf001</strain>
    </source>
</reference>
<dbReference type="STRING" id="6573.A0A210Q4V4"/>
<dbReference type="AlphaFoldDB" id="A0A210Q4V4"/>
<evidence type="ECO:0000256" key="3">
    <source>
        <dbReference type="ARBA" id="ARBA00022692"/>
    </source>
</evidence>
<dbReference type="InterPro" id="IPR038900">
    <property type="entry name" value="TMC"/>
</dbReference>
<comment type="subcellular location">
    <subcellularLocation>
        <location evidence="1">Membrane</location>
        <topology evidence="1">Multi-pass membrane protein</topology>
    </subcellularLocation>
</comment>
<feature type="transmembrane region" description="Helical" evidence="7">
    <location>
        <begin position="277"/>
        <end position="303"/>
    </location>
</feature>
<feature type="transmembrane region" description="Helical" evidence="7">
    <location>
        <begin position="520"/>
        <end position="544"/>
    </location>
</feature>
<keyword evidence="3 7" id="KW-0812">Transmembrane</keyword>